<evidence type="ECO:0000256" key="10">
    <source>
        <dbReference type="ARBA" id="ARBA00023002"/>
    </source>
</evidence>
<reference evidence="17 18" key="1">
    <citation type="submission" date="2024-03" db="EMBL/GenBank/DDBJ databases">
        <title>Complete genome sequence of the green alga Chloropicon roscoffensis RCC1871.</title>
        <authorList>
            <person name="Lemieux C."/>
            <person name="Pombert J.-F."/>
            <person name="Otis C."/>
            <person name="Turmel M."/>
        </authorList>
    </citation>
    <scope>NUCLEOTIDE SEQUENCE [LARGE SCALE GENOMIC DNA]</scope>
    <source>
        <strain evidence="17 18">RCC1871</strain>
    </source>
</reference>
<feature type="region of interest" description="Disordered" evidence="14">
    <location>
        <begin position="23"/>
        <end position="72"/>
    </location>
</feature>
<evidence type="ECO:0000256" key="12">
    <source>
        <dbReference type="ARBA" id="ARBA00023014"/>
    </source>
</evidence>
<evidence type="ECO:0000256" key="11">
    <source>
        <dbReference type="ARBA" id="ARBA00023004"/>
    </source>
</evidence>
<feature type="transmembrane region" description="Helical" evidence="15">
    <location>
        <begin position="493"/>
        <end position="522"/>
    </location>
</feature>
<accession>A0AAX4PID9</accession>
<evidence type="ECO:0000313" key="17">
    <source>
        <dbReference type="EMBL" id="WZN65861.1"/>
    </source>
</evidence>
<dbReference type="GO" id="GO:0009507">
    <property type="term" value="C:chloroplast"/>
    <property type="evidence" value="ECO:0007669"/>
    <property type="project" value="UniProtKB-SubCell"/>
</dbReference>
<keyword evidence="8" id="KW-0809">Transit peptide</keyword>
<evidence type="ECO:0000256" key="6">
    <source>
        <dbReference type="ARBA" id="ARBA00022714"/>
    </source>
</evidence>
<dbReference type="Gene3D" id="3.90.380.10">
    <property type="entry name" value="Naphthalene 1,2-dioxygenase Alpha Subunit, Chain A, domain 1"/>
    <property type="match status" value="1"/>
</dbReference>
<organism evidence="17 18">
    <name type="scientific">Chloropicon roscoffensis</name>
    <dbReference type="NCBI Taxonomy" id="1461544"/>
    <lineage>
        <taxon>Eukaryota</taxon>
        <taxon>Viridiplantae</taxon>
        <taxon>Chlorophyta</taxon>
        <taxon>Chloropicophyceae</taxon>
        <taxon>Chloropicales</taxon>
        <taxon>Chloropicaceae</taxon>
        <taxon>Chloropicon</taxon>
    </lineage>
</organism>
<feature type="domain" description="Rieske" evidence="16">
    <location>
        <begin position="82"/>
        <end position="200"/>
    </location>
</feature>
<dbReference type="SUPFAM" id="SSF55961">
    <property type="entry name" value="Bet v1-like"/>
    <property type="match status" value="1"/>
</dbReference>
<keyword evidence="3" id="KW-0150">Chloroplast</keyword>
<dbReference type="GO" id="GO:0046872">
    <property type="term" value="F:metal ion binding"/>
    <property type="evidence" value="ECO:0007669"/>
    <property type="project" value="UniProtKB-KW"/>
</dbReference>
<feature type="compositionally biased region" description="Low complexity" evidence="14">
    <location>
        <begin position="44"/>
        <end position="53"/>
    </location>
</feature>
<dbReference type="Pfam" id="PF00355">
    <property type="entry name" value="Rieske"/>
    <property type="match status" value="1"/>
</dbReference>
<keyword evidence="5 15" id="KW-0812">Transmembrane</keyword>
<dbReference type="GO" id="GO:0051537">
    <property type="term" value="F:2 iron, 2 sulfur cluster binding"/>
    <property type="evidence" value="ECO:0007669"/>
    <property type="project" value="UniProtKB-KW"/>
</dbReference>
<keyword evidence="4" id="KW-0934">Plastid</keyword>
<gene>
    <name evidence="17" type="ORF">HKI87_13g74230</name>
</gene>
<evidence type="ECO:0000256" key="13">
    <source>
        <dbReference type="ARBA" id="ARBA00023136"/>
    </source>
</evidence>
<dbReference type="PANTHER" id="PTHR21266">
    <property type="entry name" value="IRON-SULFUR DOMAIN CONTAINING PROTEIN"/>
    <property type="match status" value="1"/>
</dbReference>
<dbReference type="InterPro" id="IPR050584">
    <property type="entry name" value="Cholesterol_7-desaturase"/>
</dbReference>
<proteinExistence type="predicted"/>
<dbReference type="AlphaFoldDB" id="A0AAX4PID9"/>
<dbReference type="InterPro" id="IPR017941">
    <property type="entry name" value="Rieske_2Fe-2S"/>
</dbReference>
<evidence type="ECO:0000256" key="15">
    <source>
        <dbReference type="SAM" id="Phobius"/>
    </source>
</evidence>
<evidence type="ECO:0000256" key="7">
    <source>
        <dbReference type="ARBA" id="ARBA00022723"/>
    </source>
</evidence>
<keyword evidence="7" id="KW-0479">Metal-binding</keyword>
<keyword evidence="18" id="KW-1185">Reference proteome</keyword>
<dbReference type="GO" id="GO:0010277">
    <property type="term" value="F:chlorophyllide a oxygenase activity"/>
    <property type="evidence" value="ECO:0007669"/>
    <property type="project" value="InterPro"/>
</dbReference>
<evidence type="ECO:0000259" key="16">
    <source>
        <dbReference type="PROSITE" id="PS51296"/>
    </source>
</evidence>
<comment type="subcellular location">
    <subcellularLocation>
        <location evidence="2">Membrane</location>
    </subcellularLocation>
    <subcellularLocation>
        <location evidence="1">Plastid</location>
        <location evidence="1">Chloroplast</location>
    </subcellularLocation>
</comment>
<keyword evidence="13 15" id="KW-0472">Membrane</keyword>
<dbReference type="InterPro" id="IPR036922">
    <property type="entry name" value="Rieske_2Fe-2S_sf"/>
</dbReference>
<keyword evidence="6" id="KW-0001">2Fe-2S</keyword>
<sequence>MASTTMVTRARALTCAAAARAPIHGRGNRARPATFSSRRRRPAARNASSSSRLAETRRADDEQAGASAKESSAGDYDWKRQWYPVGTLSSFEKRASLREPIEVTLLGESLVVWAQPGKTQTVWSCSKNLCPHRLAPMSEGRVRDDGRIECSYHGWQFEKESGACTRIPQASPEEEAKFCSSSRCTLSMHPIQIKYGLVWVWPDNSKAGLAESMDKPPVWLEPLEAIDDDDIETLSNEYYQRDLEYDFDTLVENIVDSSHVPHAHSGIQGHRDRPFPYGLDVVRFDRDAGVRATVAPKDRSEPVPEAMRESYVEFLPPVAIRYRFSSAFFSGAKTKPSKRSANLVVLATPTAPGKCRIFFRTTVMHAESLPFMLKLISRLRPVFLEHQTRMDVFDSDAWLLAKQETQGLEYGTKRNWRELFVTPTRADDLVLGFRRWVDEWGAGGPFGGVGGEYLVNREMSKRQALDRYEQHTRHCVHCSAALRNFQLLKKVSVAVGALSAVAASFIGPLWALAGLAIAFLTYTVSERFERRLTFTDYIHAHVP</sequence>
<dbReference type="EMBL" id="CP151513">
    <property type="protein sequence ID" value="WZN65861.1"/>
    <property type="molecule type" value="Genomic_DNA"/>
</dbReference>
<evidence type="ECO:0000256" key="14">
    <source>
        <dbReference type="SAM" id="MobiDB-lite"/>
    </source>
</evidence>
<dbReference type="Gene3D" id="2.102.10.10">
    <property type="entry name" value="Rieske [2Fe-2S] iron-sulphur domain"/>
    <property type="match status" value="1"/>
</dbReference>
<dbReference type="Proteomes" id="UP001472866">
    <property type="component" value="Chromosome 13"/>
</dbReference>
<keyword evidence="11" id="KW-0408">Iron</keyword>
<dbReference type="Pfam" id="PF08417">
    <property type="entry name" value="PaO"/>
    <property type="match status" value="1"/>
</dbReference>
<evidence type="ECO:0000256" key="4">
    <source>
        <dbReference type="ARBA" id="ARBA00022640"/>
    </source>
</evidence>
<dbReference type="SUPFAM" id="SSF50022">
    <property type="entry name" value="ISP domain"/>
    <property type="match status" value="1"/>
</dbReference>
<protein>
    <submittedName>
        <fullName evidence="17">Pheophorbide a oxygenase</fullName>
    </submittedName>
</protein>
<keyword evidence="9 15" id="KW-1133">Transmembrane helix</keyword>
<dbReference type="InterPro" id="IPR013626">
    <property type="entry name" value="PaO"/>
</dbReference>
<dbReference type="PROSITE" id="PS51296">
    <property type="entry name" value="RIESKE"/>
    <property type="match status" value="1"/>
</dbReference>
<name>A0AAX4PID9_9CHLO</name>
<dbReference type="GO" id="GO:0016020">
    <property type="term" value="C:membrane"/>
    <property type="evidence" value="ECO:0007669"/>
    <property type="project" value="UniProtKB-SubCell"/>
</dbReference>
<evidence type="ECO:0000256" key="1">
    <source>
        <dbReference type="ARBA" id="ARBA00004229"/>
    </source>
</evidence>
<keyword evidence="12" id="KW-0411">Iron-sulfur</keyword>
<evidence type="ECO:0000256" key="2">
    <source>
        <dbReference type="ARBA" id="ARBA00004370"/>
    </source>
</evidence>
<dbReference type="PANTHER" id="PTHR21266:SF32">
    <property type="entry name" value="CHOLESTEROL 7-DESATURASE NVD"/>
    <property type="match status" value="1"/>
</dbReference>
<evidence type="ECO:0000256" key="8">
    <source>
        <dbReference type="ARBA" id="ARBA00022946"/>
    </source>
</evidence>
<evidence type="ECO:0000313" key="18">
    <source>
        <dbReference type="Proteomes" id="UP001472866"/>
    </source>
</evidence>
<evidence type="ECO:0000256" key="5">
    <source>
        <dbReference type="ARBA" id="ARBA00022692"/>
    </source>
</evidence>
<evidence type="ECO:0000256" key="3">
    <source>
        <dbReference type="ARBA" id="ARBA00022528"/>
    </source>
</evidence>
<keyword evidence="10" id="KW-0560">Oxidoreductase</keyword>
<evidence type="ECO:0000256" key="9">
    <source>
        <dbReference type="ARBA" id="ARBA00022989"/>
    </source>
</evidence>